<name>A0A8S5NQX6_9CAUD</name>
<proteinExistence type="predicted"/>
<organism evidence="1">
    <name type="scientific">Podoviridae sp. ctdDI2</name>
    <dbReference type="NCBI Taxonomy" id="2826567"/>
    <lineage>
        <taxon>Viruses</taxon>
        <taxon>Duplodnaviria</taxon>
        <taxon>Heunggongvirae</taxon>
        <taxon>Uroviricota</taxon>
        <taxon>Caudoviricetes</taxon>
    </lineage>
</organism>
<dbReference type="EMBL" id="BK015224">
    <property type="protein sequence ID" value="DAD96767.1"/>
    <property type="molecule type" value="Genomic_DNA"/>
</dbReference>
<sequence length="101" mass="11802">MTKQVYSFEQTIEATKDTRGFWVSNHREIVKPYLARRAEKIGWTKVLAGLEDTESEIYKVTEKLIDIVDTKENEAFGTLSRWWESHDLSGFIKEAYEELGL</sequence>
<protein>
    <submittedName>
        <fullName evidence="1">Uncharacterized protein</fullName>
    </submittedName>
</protein>
<reference evidence="1" key="1">
    <citation type="journal article" date="2021" name="Proc. Natl. Acad. Sci. U.S.A.">
        <title>A Catalog of Tens of Thousands of Viruses from Human Metagenomes Reveals Hidden Associations with Chronic Diseases.</title>
        <authorList>
            <person name="Tisza M.J."/>
            <person name="Buck C.B."/>
        </authorList>
    </citation>
    <scope>NUCLEOTIDE SEQUENCE</scope>
    <source>
        <strain evidence="1">CtdDI2</strain>
    </source>
</reference>
<accession>A0A8S5NQX6</accession>
<evidence type="ECO:0000313" key="1">
    <source>
        <dbReference type="EMBL" id="DAD96767.1"/>
    </source>
</evidence>